<name>A0AAV9MTX2_9EURO</name>
<organism evidence="3 4">
    <name type="scientific">Exophiala bonariae</name>
    <dbReference type="NCBI Taxonomy" id="1690606"/>
    <lineage>
        <taxon>Eukaryota</taxon>
        <taxon>Fungi</taxon>
        <taxon>Dikarya</taxon>
        <taxon>Ascomycota</taxon>
        <taxon>Pezizomycotina</taxon>
        <taxon>Eurotiomycetes</taxon>
        <taxon>Chaetothyriomycetidae</taxon>
        <taxon>Chaetothyriales</taxon>
        <taxon>Herpotrichiellaceae</taxon>
        <taxon>Exophiala</taxon>
    </lineage>
</organism>
<feature type="compositionally biased region" description="Basic and acidic residues" evidence="1">
    <location>
        <begin position="1"/>
        <end position="11"/>
    </location>
</feature>
<dbReference type="AlphaFoldDB" id="A0AAV9MTX2"/>
<feature type="domain" description="Hypervirulence associated protein TUDOR" evidence="2">
    <location>
        <begin position="9"/>
        <end position="71"/>
    </location>
</feature>
<dbReference type="Proteomes" id="UP001358417">
    <property type="component" value="Unassembled WGS sequence"/>
</dbReference>
<gene>
    <name evidence="3" type="ORF">LTR84_010403</name>
</gene>
<sequence length="205" mass="22204">MPSEEPEKGDKVMWNWGSGQPGGTVAETKTEGEIAITSKKGNKIKKNAEPGNPAVHVERSGNDVVKKASELNVEEKANGSSGSSDKKEEKSESNTGDKRKHDETEKNGDKEEKTEDKADEPLEENADGKTVKAKDSNKKQKKEPAKKTTKAEEKADKAEKKEEAPVAEKGKRGRPKKGDSAPAKAKKTPTPRATEGIGSRTRSRN</sequence>
<evidence type="ECO:0000313" key="3">
    <source>
        <dbReference type="EMBL" id="KAK5044865.1"/>
    </source>
</evidence>
<dbReference type="GeneID" id="89978561"/>
<feature type="compositionally biased region" description="Basic and acidic residues" evidence="1">
    <location>
        <begin position="84"/>
        <end position="170"/>
    </location>
</feature>
<reference evidence="3 4" key="1">
    <citation type="submission" date="2023-08" db="EMBL/GenBank/DDBJ databases">
        <title>Black Yeasts Isolated from many extreme environments.</title>
        <authorList>
            <person name="Coleine C."/>
            <person name="Stajich J.E."/>
            <person name="Selbmann L."/>
        </authorList>
    </citation>
    <scope>NUCLEOTIDE SEQUENCE [LARGE SCALE GENOMIC DNA]</scope>
    <source>
        <strain evidence="3 4">CCFEE 5792</strain>
    </source>
</reference>
<keyword evidence="4" id="KW-1185">Reference proteome</keyword>
<protein>
    <recommendedName>
        <fullName evidence="2">Hypervirulence associated protein TUDOR domain-containing protein</fullName>
    </recommendedName>
</protein>
<proteinExistence type="predicted"/>
<dbReference type="RefSeq" id="XP_064700515.1">
    <property type="nucleotide sequence ID" value="XM_064853940.1"/>
</dbReference>
<feature type="compositionally biased region" description="Basic and acidic residues" evidence="1">
    <location>
        <begin position="56"/>
        <end position="77"/>
    </location>
</feature>
<feature type="region of interest" description="Disordered" evidence="1">
    <location>
        <begin position="1"/>
        <end position="205"/>
    </location>
</feature>
<comment type="caution">
    <text evidence="3">The sequence shown here is derived from an EMBL/GenBank/DDBJ whole genome shotgun (WGS) entry which is preliminary data.</text>
</comment>
<evidence type="ECO:0000256" key="1">
    <source>
        <dbReference type="SAM" id="MobiDB-lite"/>
    </source>
</evidence>
<dbReference type="Pfam" id="PF11160">
    <property type="entry name" value="Hva1_TUDOR"/>
    <property type="match status" value="1"/>
</dbReference>
<dbReference type="EMBL" id="JAVRRD010000042">
    <property type="protein sequence ID" value="KAK5044865.1"/>
    <property type="molecule type" value="Genomic_DNA"/>
</dbReference>
<evidence type="ECO:0000313" key="4">
    <source>
        <dbReference type="Proteomes" id="UP001358417"/>
    </source>
</evidence>
<accession>A0AAV9MTX2</accession>
<evidence type="ECO:0000259" key="2">
    <source>
        <dbReference type="Pfam" id="PF11160"/>
    </source>
</evidence>
<dbReference type="InterPro" id="IPR021331">
    <property type="entry name" value="Hva1_TUDOR"/>
</dbReference>